<dbReference type="InterPro" id="IPR008780">
    <property type="entry name" value="Plasmodium_Vir"/>
</dbReference>
<evidence type="ECO:0008006" key="3">
    <source>
        <dbReference type="Google" id="ProtNLM"/>
    </source>
</evidence>
<dbReference type="AlphaFoldDB" id="K6V3L7"/>
<dbReference type="Proteomes" id="UP000006319">
    <property type="component" value="Unassembled WGS sequence"/>
</dbReference>
<organism evidence="1 2">
    <name type="scientific">Plasmodium cynomolgi (strain B)</name>
    <dbReference type="NCBI Taxonomy" id="1120755"/>
    <lineage>
        <taxon>Eukaryota</taxon>
        <taxon>Sar</taxon>
        <taxon>Alveolata</taxon>
        <taxon>Apicomplexa</taxon>
        <taxon>Aconoidasida</taxon>
        <taxon>Haemosporida</taxon>
        <taxon>Plasmodiidae</taxon>
        <taxon>Plasmodium</taxon>
        <taxon>Plasmodium (Plasmodium)</taxon>
    </lineage>
</organism>
<proteinExistence type="predicted"/>
<accession>K6V3L7</accession>
<evidence type="ECO:0000313" key="1">
    <source>
        <dbReference type="EMBL" id="GAB69965.1"/>
    </source>
</evidence>
<keyword evidence="2" id="KW-1185">Reference proteome</keyword>
<evidence type="ECO:0000313" key="2">
    <source>
        <dbReference type="Proteomes" id="UP000006319"/>
    </source>
</evidence>
<dbReference type="RefSeq" id="XP_004228183.1">
    <property type="nucleotide sequence ID" value="XM_004228135.1"/>
</dbReference>
<dbReference type="KEGG" id="pcy:PCYB_007140"/>
<reference evidence="1 2" key="1">
    <citation type="journal article" date="2012" name="Nat. Genet.">
        <title>Plasmodium cynomolgi genome sequences provide insight into Plasmodium vivax and the monkey malaria clade.</title>
        <authorList>
            <person name="Tachibana S."/>
            <person name="Sullivan S.A."/>
            <person name="Kawai S."/>
            <person name="Nakamura S."/>
            <person name="Kim H.R."/>
            <person name="Goto N."/>
            <person name="Arisue N."/>
            <person name="Palacpac N.M.Q."/>
            <person name="Honma H."/>
            <person name="Yagi M."/>
            <person name="Tougan T."/>
            <person name="Katakai Y."/>
            <person name="Kaneko O."/>
            <person name="Mita T."/>
            <person name="Kita K."/>
            <person name="Yasutomi Y."/>
            <person name="Sutton P.L."/>
            <person name="Shakhbatyan R."/>
            <person name="Horii T."/>
            <person name="Yasunaga T."/>
            <person name="Barnwell J.W."/>
            <person name="Escalante A.A."/>
            <person name="Carlton J.M."/>
            <person name="Tanabe K."/>
        </authorList>
    </citation>
    <scope>NUCLEOTIDE SEQUENCE [LARGE SCALE GENOMIC DNA]</scope>
    <source>
        <strain evidence="1 2">B</strain>
    </source>
</reference>
<dbReference type="VEuPathDB" id="PlasmoDB:PCYB_007140"/>
<dbReference type="GeneID" id="14696507"/>
<dbReference type="EMBL" id="DF158285">
    <property type="protein sequence ID" value="GAB69965.1"/>
    <property type="molecule type" value="Genomic_DNA"/>
</dbReference>
<dbReference type="OrthoDB" id="388482at2759"/>
<dbReference type="Pfam" id="PF05795">
    <property type="entry name" value="Plasmodium_Vir"/>
    <property type="match status" value="1"/>
</dbReference>
<gene>
    <name evidence="1" type="ORF">PCYB_007140</name>
</gene>
<sequence length="138" mass="16412">MDKVGPETTTELFIKDYNLRKKELFNFYIEFNKSCNSDDDECKGINIPDSLNNNNLRNLYKKYIRNVKNIKNGNFSKFKNIDNEKNIEQLCIYLKYWIYDLISNHVTKDRDISTFFDACNSEINSLFSDKNFLVNSMK</sequence>
<name>K6V3L7_PLACD</name>
<protein>
    <recommendedName>
        <fullName evidence="3">CYIR protein</fullName>
    </recommendedName>
</protein>
<dbReference type="PhylomeDB" id="K6V3L7"/>